<evidence type="ECO:0000313" key="1">
    <source>
        <dbReference type="EMBL" id="KAK8882777.1"/>
    </source>
</evidence>
<comment type="caution">
    <text evidence="1">The sequence shown here is derived from an EMBL/GenBank/DDBJ whole genome shotgun (WGS) entry which is preliminary data.</text>
</comment>
<name>A0ABR2JVK6_9EUKA</name>
<protein>
    <submittedName>
        <fullName evidence="1">Uncharacterized protein</fullName>
    </submittedName>
</protein>
<organism evidence="1 2">
    <name type="scientific">Tritrichomonas musculus</name>
    <dbReference type="NCBI Taxonomy" id="1915356"/>
    <lineage>
        <taxon>Eukaryota</taxon>
        <taxon>Metamonada</taxon>
        <taxon>Parabasalia</taxon>
        <taxon>Tritrichomonadida</taxon>
        <taxon>Tritrichomonadidae</taxon>
        <taxon>Tritrichomonas</taxon>
    </lineage>
</organism>
<proteinExistence type="predicted"/>
<accession>A0ABR2JVK6</accession>
<keyword evidence="2" id="KW-1185">Reference proteome</keyword>
<sequence length="657" mass="75337">MPKYPPEIIHPFSRSVIENLKKLSPKTLLIINLINPNLIPEECNEDGIEDTTYLIKKILNEYKQNEIDSLIIKLKDSLTPLERMIDQVSANEGLLTKMFEKLIQDKNYSQPVLTLLSSIIPIIPKSLLFINIPQTQIVDLISLIPLSLILPSDINISLFSNIQLLKFSYLVVQNMQEKLTTESVVPLHRLSLSGSCPIEAALFALRQFPKIITRFRKKAIFDAKVAFGAVLTCLLTCVEIPELKKFVLENHIRIIKLFKSLCDQVKSVSVNKSFQYILSLFNFQGLLPIVFVYSCWLGKPQKFLILDCLRKISPVDPSLPALLNEPEVSSHIINFPFLVCEIARKVIFSPSIANVAALQHLANTIEKESGVNDFILFANSILNHEHFFYATHIISLFHDDPDFTNIEIMNAVENVIIITIFSESIWSARHLDRFSRWLPHLAENSLRAILQRCQKEDYRVNCRFILMVTYMPDFSKNMITKTNFFSLFLNHINQFFVRQGSKTNSNQNDLKNSNDPQFLSINASLCIAWHNLFISIYEHPKTINFDKKIQDMFSIGAKTLVKLWENKLLHDLIVSSFCDAVLLDETRNIIIQVIGVTQANDSDFIDFLMMIDEKNTKAKFPGLRGNGGRQIERPLPTSWGYSYWITYAFGQEMSIKI</sequence>
<reference evidence="1 2" key="1">
    <citation type="submission" date="2024-04" db="EMBL/GenBank/DDBJ databases">
        <title>Tritrichomonas musculus Genome.</title>
        <authorList>
            <person name="Alves-Ferreira E."/>
            <person name="Grigg M."/>
            <person name="Lorenzi H."/>
            <person name="Galac M."/>
        </authorList>
    </citation>
    <scope>NUCLEOTIDE SEQUENCE [LARGE SCALE GENOMIC DNA]</scope>
    <source>
        <strain evidence="1 2">EAF2021</strain>
    </source>
</reference>
<dbReference type="Proteomes" id="UP001470230">
    <property type="component" value="Unassembled WGS sequence"/>
</dbReference>
<evidence type="ECO:0000313" key="2">
    <source>
        <dbReference type="Proteomes" id="UP001470230"/>
    </source>
</evidence>
<gene>
    <name evidence="1" type="ORF">M9Y10_045418</name>
</gene>
<dbReference type="EMBL" id="JAPFFF010000009">
    <property type="protein sequence ID" value="KAK8882777.1"/>
    <property type="molecule type" value="Genomic_DNA"/>
</dbReference>